<evidence type="ECO:0000313" key="3">
    <source>
        <dbReference type="Proteomes" id="UP000515297"/>
    </source>
</evidence>
<evidence type="ECO:0000313" key="2">
    <source>
        <dbReference type="EMBL" id="QNE07737.1"/>
    </source>
</evidence>
<accession>A0A7G6W172</accession>
<protein>
    <submittedName>
        <fullName evidence="2">Uncharacterized protein</fullName>
    </submittedName>
</protein>
<gene>
    <name evidence="2" type="ORF">H4O24_20140</name>
</gene>
<evidence type="ECO:0000256" key="1">
    <source>
        <dbReference type="SAM" id="MobiDB-lite"/>
    </source>
</evidence>
<reference evidence="2 3" key="1">
    <citation type="submission" date="2020-08" db="EMBL/GenBank/DDBJ databases">
        <authorList>
            <person name="Liu G."/>
            <person name="Sun C."/>
        </authorList>
    </citation>
    <scope>NUCLEOTIDE SEQUENCE [LARGE SCALE GENOMIC DNA]</scope>
    <source>
        <strain evidence="2 3">OT19</strain>
        <plasmid evidence="2 3">plas2</plasmid>
    </source>
</reference>
<feature type="region of interest" description="Disordered" evidence="1">
    <location>
        <begin position="33"/>
        <end position="58"/>
    </location>
</feature>
<dbReference type="EMBL" id="CP060054">
    <property type="protein sequence ID" value="QNE07737.1"/>
    <property type="molecule type" value="Genomic_DNA"/>
</dbReference>
<geneLocation type="plasmid" evidence="2 3">
    <name>plas2</name>
</geneLocation>
<keyword evidence="2" id="KW-0614">Plasmid</keyword>
<feature type="compositionally biased region" description="Basic and acidic residues" evidence="1">
    <location>
        <begin position="49"/>
        <end position="58"/>
    </location>
</feature>
<organism evidence="2 3">
    <name type="scientific">Croceicoccus marinus</name>
    <dbReference type="NCBI Taxonomy" id="450378"/>
    <lineage>
        <taxon>Bacteria</taxon>
        <taxon>Pseudomonadati</taxon>
        <taxon>Pseudomonadota</taxon>
        <taxon>Alphaproteobacteria</taxon>
        <taxon>Sphingomonadales</taxon>
        <taxon>Erythrobacteraceae</taxon>
        <taxon>Croceicoccus</taxon>
    </lineage>
</organism>
<name>A0A7G6W172_9SPHN</name>
<proteinExistence type="predicted"/>
<dbReference type="Proteomes" id="UP000515297">
    <property type="component" value="Plasmid plas2"/>
</dbReference>
<dbReference type="AlphaFoldDB" id="A0A7G6W172"/>
<dbReference type="RefSeq" id="WP_185886166.1">
    <property type="nucleotide sequence ID" value="NZ_CP060054.1"/>
</dbReference>
<sequence>MQAATTNKTIIDLLRTVDRQTNAEINYVEGQPAFEGRPWDEDYQVMPSDEEKRANEDR</sequence>